<accession>A0ABT5TAV2</accession>
<dbReference type="Gene3D" id="3.10.105.10">
    <property type="entry name" value="Dipeptide-binding Protein, Domain 3"/>
    <property type="match status" value="1"/>
</dbReference>
<dbReference type="Proteomes" id="UP001431784">
    <property type="component" value="Unassembled WGS sequence"/>
</dbReference>
<comment type="caution">
    <text evidence="7">The sequence shown here is derived from an EMBL/GenBank/DDBJ whole genome shotgun (WGS) entry which is preliminary data.</text>
</comment>
<reference evidence="7" key="1">
    <citation type="submission" date="2023-02" db="EMBL/GenBank/DDBJ databases">
        <title>Description of Roseinatronobacter alkalisoli sp. nov., an alkaliphilic bacerium isolated from soda soil.</title>
        <authorList>
            <person name="Wei W."/>
        </authorList>
    </citation>
    <scope>NUCLEOTIDE SEQUENCE</scope>
    <source>
        <strain evidence="7">HJB301</strain>
    </source>
</reference>
<comment type="subcellular location">
    <subcellularLocation>
        <location evidence="1">Periplasm</location>
    </subcellularLocation>
</comment>
<keyword evidence="4 5" id="KW-0732">Signal</keyword>
<sequence length="536" mass="57267">MPNTSSRAFLMSASAALALTAGAVSADTLRIGLASEPTSVDPHYHNLGPNNALARHIFTPLIEQDAQQLLNPGLATEWEAVDDTTWRLTLREGVTFSNGAPFTARDVIYTICRIPLVPDAPSPFTLYTRAIAGLEAEDDHTLIVTTDGPAPLLPNQLATFGIISASVSGAEDEVSFDTDGCTGIGDAPASAEFNDPAFAIGTGPYTLDAYIRGEELRLTRNDNYYGDAPAWEQIVMRPLTNAGARVAALLAGDVQMIENPPTQDIARIEGDGFVISSGLSNRVIYIALDQGDAPTPGIAGDTNPLQDARVREALALAIDREAIQQRLMLGLSEPAGELLPAPMFGTNPDRPAIPYDAERARELLADAGYPDGFQIVLGTPNDRYINDGAISQAVAQMWTQVGVQTEVDAKTFSAFIADRNGFNFSAFLAGWGAGTGEMSSPLGALVATRDPDRSLGGTNFARHSNPDIDDRLVEALQTVDDAERERLLREASAIAMDTFAIVPIHYELTTWALAPGLEYEARADQYTLGFAVTQAD</sequence>
<dbReference type="InterPro" id="IPR039424">
    <property type="entry name" value="SBP_5"/>
</dbReference>
<dbReference type="EMBL" id="JAQZSM010000013">
    <property type="protein sequence ID" value="MDD7972255.1"/>
    <property type="molecule type" value="Genomic_DNA"/>
</dbReference>
<evidence type="ECO:0000256" key="5">
    <source>
        <dbReference type="SAM" id="SignalP"/>
    </source>
</evidence>
<evidence type="ECO:0000256" key="4">
    <source>
        <dbReference type="ARBA" id="ARBA00022729"/>
    </source>
</evidence>
<dbReference type="Pfam" id="PF00496">
    <property type="entry name" value="SBP_bac_5"/>
    <property type="match status" value="1"/>
</dbReference>
<evidence type="ECO:0000256" key="2">
    <source>
        <dbReference type="ARBA" id="ARBA00005695"/>
    </source>
</evidence>
<protein>
    <submittedName>
        <fullName evidence="7">ABC transporter substrate-binding protein</fullName>
    </submittedName>
</protein>
<keyword evidence="8" id="KW-1185">Reference proteome</keyword>
<evidence type="ECO:0000259" key="6">
    <source>
        <dbReference type="Pfam" id="PF00496"/>
    </source>
</evidence>
<evidence type="ECO:0000313" key="7">
    <source>
        <dbReference type="EMBL" id="MDD7972255.1"/>
    </source>
</evidence>
<dbReference type="CDD" id="cd08498">
    <property type="entry name" value="PBP2_NikA_DppA_OppA_like_2"/>
    <property type="match status" value="1"/>
</dbReference>
<dbReference type="PIRSF" id="PIRSF002741">
    <property type="entry name" value="MppA"/>
    <property type="match status" value="1"/>
</dbReference>
<evidence type="ECO:0000256" key="1">
    <source>
        <dbReference type="ARBA" id="ARBA00004418"/>
    </source>
</evidence>
<dbReference type="RefSeq" id="WP_274352931.1">
    <property type="nucleotide sequence ID" value="NZ_JAQZSM010000013.1"/>
</dbReference>
<feature type="chain" id="PRO_5045132741" evidence="5">
    <location>
        <begin position="27"/>
        <end position="536"/>
    </location>
</feature>
<comment type="similarity">
    <text evidence="2">Belongs to the bacterial solute-binding protein 5 family.</text>
</comment>
<dbReference type="SUPFAM" id="SSF53850">
    <property type="entry name" value="Periplasmic binding protein-like II"/>
    <property type="match status" value="1"/>
</dbReference>
<dbReference type="InterPro" id="IPR000914">
    <property type="entry name" value="SBP_5_dom"/>
</dbReference>
<evidence type="ECO:0000256" key="3">
    <source>
        <dbReference type="ARBA" id="ARBA00022448"/>
    </source>
</evidence>
<dbReference type="PANTHER" id="PTHR30290">
    <property type="entry name" value="PERIPLASMIC BINDING COMPONENT OF ABC TRANSPORTER"/>
    <property type="match status" value="1"/>
</dbReference>
<dbReference type="Gene3D" id="3.40.190.10">
    <property type="entry name" value="Periplasmic binding protein-like II"/>
    <property type="match status" value="1"/>
</dbReference>
<dbReference type="PANTHER" id="PTHR30290:SF9">
    <property type="entry name" value="OLIGOPEPTIDE-BINDING PROTEIN APPA"/>
    <property type="match status" value="1"/>
</dbReference>
<gene>
    <name evidence="7" type="ORF">PUT78_14200</name>
</gene>
<dbReference type="Gene3D" id="3.90.76.10">
    <property type="entry name" value="Dipeptide-binding Protein, Domain 1"/>
    <property type="match status" value="1"/>
</dbReference>
<feature type="signal peptide" evidence="5">
    <location>
        <begin position="1"/>
        <end position="26"/>
    </location>
</feature>
<name>A0ABT5TAV2_9RHOB</name>
<evidence type="ECO:0000313" key="8">
    <source>
        <dbReference type="Proteomes" id="UP001431784"/>
    </source>
</evidence>
<proteinExistence type="inferred from homology"/>
<organism evidence="7 8">
    <name type="scientific">Roseinatronobacter alkalisoli</name>
    <dbReference type="NCBI Taxonomy" id="3028235"/>
    <lineage>
        <taxon>Bacteria</taxon>
        <taxon>Pseudomonadati</taxon>
        <taxon>Pseudomonadota</taxon>
        <taxon>Alphaproteobacteria</taxon>
        <taxon>Rhodobacterales</taxon>
        <taxon>Paracoccaceae</taxon>
        <taxon>Roseinatronobacter</taxon>
    </lineage>
</organism>
<dbReference type="InterPro" id="IPR030678">
    <property type="entry name" value="Peptide/Ni-bd"/>
</dbReference>
<feature type="domain" description="Solute-binding protein family 5" evidence="6">
    <location>
        <begin position="71"/>
        <end position="447"/>
    </location>
</feature>
<keyword evidence="3" id="KW-0813">Transport</keyword>